<protein>
    <submittedName>
        <fullName evidence="2">Uncharacterized protein</fullName>
    </submittedName>
</protein>
<dbReference type="GeneID" id="99058699"/>
<dbReference type="EMBL" id="ATGG01000065">
    <property type="protein sequence ID" value="EPF69202.1"/>
    <property type="molecule type" value="Genomic_DNA"/>
</dbReference>
<gene>
    <name evidence="2" type="ORF">F957_04222</name>
</gene>
<dbReference type="AlphaFoldDB" id="A0A829HB24"/>
<keyword evidence="3" id="KW-1185">Reference proteome</keyword>
<keyword evidence="1" id="KW-1133">Transmembrane helix</keyword>
<name>A0A829HB24_9GAMM</name>
<reference evidence="2 3" key="1">
    <citation type="submission" date="2013-06" db="EMBL/GenBank/DDBJ databases">
        <title>The Genome Sequence of Acinetobacter gyllenbergii CIP 110306.</title>
        <authorList>
            <consortium name="The Broad Institute Genome Sequencing Platform"/>
            <consortium name="The Broad Institute Genome Sequencing Center for Infectious Disease"/>
            <person name="Cerqueira G."/>
            <person name="Feldgarden M."/>
            <person name="Courvalin P."/>
            <person name="Perichon B."/>
            <person name="Grillot-Courvalin C."/>
            <person name="Clermont D."/>
            <person name="Rocha E."/>
            <person name="Yoon E.-J."/>
            <person name="Nemec A."/>
            <person name="Young S.K."/>
            <person name="Zeng Q."/>
            <person name="Gargeya S."/>
            <person name="Fitzgerald M."/>
            <person name="Abouelleil A."/>
            <person name="Alvarado L."/>
            <person name="Berlin A.M."/>
            <person name="Chapman S.B."/>
            <person name="Dewar J."/>
            <person name="Goldberg J."/>
            <person name="Griggs A."/>
            <person name="Gujja S."/>
            <person name="Hansen M."/>
            <person name="Howarth C."/>
            <person name="Imamovic A."/>
            <person name="Larimer J."/>
            <person name="McCowan C."/>
            <person name="Murphy C."/>
            <person name="Pearson M."/>
            <person name="Priest M."/>
            <person name="Roberts A."/>
            <person name="Saif S."/>
            <person name="Shea T."/>
            <person name="Sykes S."/>
            <person name="Wortman J."/>
            <person name="Nusbaum C."/>
            <person name="Birren B."/>
        </authorList>
    </citation>
    <scope>NUCLEOTIDE SEQUENCE [LARGE SCALE GENOMIC DNA]</scope>
    <source>
        <strain evidence="2 3">CIP 110306</strain>
    </source>
</reference>
<keyword evidence="1" id="KW-0472">Membrane</keyword>
<dbReference type="RefSeq" id="WP_016539994.1">
    <property type="nucleotide sequence ID" value="NZ_ASQH01000001.1"/>
</dbReference>
<dbReference type="Proteomes" id="UP000014523">
    <property type="component" value="Unassembled WGS sequence"/>
</dbReference>
<organism evidence="2 3">
    <name type="scientific">Acinetobacter gyllenbergii CIP 110306 = MTCC 11365</name>
    <dbReference type="NCBI Taxonomy" id="1217657"/>
    <lineage>
        <taxon>Bacteria</taxon>
        <taxon>Pseudomonadati</taxon>
        <taxon>Pseudomonadota</taxon>
        <taxon>Gammaproteobacteria</taxon>
        <taxon>Moraxellales</taxon>
        <taxon>Moraxellaceae</taxon>
        <taxon>Acinetobacter</taxon>
    </lineage>
</organism>
<accession>A0A829HB24</accession>
<sequence length="111" mass="13168">MSEYKFTAADLDEEFHQMTREELLQDIAYRIQSDRKMIELNWEEKQALLDENKELRDAINFGTSVIEDAKQEIEYFGKVLKDNSNTILMWRRTSYILATLLLWLGALLLFS</sequence>
<proteinExistence type="predicted"/>
<keyword evidence="1" id="KW-0812">Transmembrane</keyword>
<feature type="transmembrane region" description="Helical" evidence="1">
    <location>
        <begin position="93"/>
        <end position="110"/>
    </location>
</feature>
<comment type="caution">
    <text evidence="2">The sequence shown here is derived from an EMBL/GenBank/DDBJ whole genome shotgun (WGS) entry which is preliminary data.</text>
</comment>
<evidence type="ECO:0000313" key="2">
    <source>
        <dbReference type="EMBL" id="EPF69202.1"/>
    </source>
</evidence>
<evidence type="ECO:0000256" key="1">
    <source>
        <dbReference type="SAM" id="Phobius"/>
    </source>
</evidence>
<evidence type="ECO:0000313" key="3">
    <source>
        <dbReference type="Proteomes" id="UP000014523"/>
    </source>
</evidence>